<sequence length="226" mass="26213">MTEREQITEEVRNQLIQEMMANFNHEKERKLANFRSQNAYVQKGQILFTGSSLMEQFPVAEFCLNEGLPIVYNRGIGGYTTDEFLTAIGPMLLDLEPSRLFINIGTNDIREMPEGEDWFSHLSVNYRKICEIIREKLPETIVYMMAYYPVNPHRNSPGLRVRTNEAIVRANEMVSSLASEFGFRYIDVNDGLKDEQGNLQIEHTQDGIHFDAAAYRTVFERLKQYL</sequence>
<dbReference type="InterPro" id="IPR013830">
    <property type="entry name" value="SGNH_hydro"/>
</dbReference>
<dbReference type="GO" id="GO:0004622">
    <property type="term" value="F:phosphatidylcholine lysophospholipase activity"/>
    <property type="evidence" value="ECO:0007669"/>
    <property type="project" value="TreeGrafter"/>
</dbReference>
<dbReference type="PANTHER" id="PTHR30383:SF5">
    <property type="entry name" value="SGNH HYDROLASE-TYPE ESTERASE DOMAIN-CONTAINING PROTEIN"/>
    <property type="match status" value="1"/>
</dbReference>
<dbReference type="PANTHER" id="PTHR30383">
    <property type="entry name" value="THIOESTERASE 1/PROTEASE 1/LYSOPHOSPHOLIPASE L1"/>
    <property type="match status" value="1"/>
</dbReference>
<evidence type="ECO:0000313" key="2">
    <source>
        <dbReference type="EMBL" id="AHF23797.1"/>
    </source>
</evidence>
<dbReference type="InterPro" id="IPR036514">
    <property type="entry name" value="SGNH_hydro_sf"/>
</dbReference>
<organism evidence="2">
    <name type="scientific">uncultured bacterium Contig140</name>
    <dbReference type="NCBI Taxonomy" id="1393424"/>
    <lineage>
        <taxon>Bacteria</taxon>
        <taxon>environmental samples</taxon>
    </lineage>
</organism>
<feature type="domain" description="SGNH hydrolase-type esterase" evidence="1">
    <location>
        <begin position="67"/>
        <end position="216"/>
    </location>
</feature>
<dbReference type="InterPro" id="IPR051532">
    <property type="entry name" value="Ester_Hydrolysis_Enzymes"/>
</dbReference>
<reference evidence="2" key="1">
    <citation type="journal article" date="2013" name="PLoS ONE">
        <title>Metagenomic insights into the carbohydrate-active enzymes carried by the microorganisms adhering to solid digesta in the rumen of cows.</title>
        <authorList>
            <person name="Wang L."/>
            <person name="Hatem A."/>
            <person name="Catalyurek U.V."/>
            <person name="Morrison M."/>
            <person name="Yu Z."/>
        </authorList>
    </citation>
    <scope>NUCLEOTIDE SEQUENCE</scope>
</reference>
<dbReference type="SUPFAM" id="SSF52266">
    <property type="entry name" value="SGNH hydrolase"/>
    <property type="match status" value="1"/>
</dbReference>
<accession>W0FLV3</accession>
<dbReference type="Gene3D" id="3.40.50.1110">
    <property type="entry name" value="SGNH hydrolase"/>
    <property type="match status" value="1"/>
</dbReference>
<dbReference type="EMBL" id="KC246775">
    <property type="protein sequence ID" value="AHF23797.1"/>
    <property type="molecule type" value="Genomic_DNA"/>
</dbReference>
<dbReference type="Pfam" id="PF13472">
    <property type="entry name" value="Lipase_GDSL_2"/>
    <property type="match status" value="1"/>
</dbReference>
<name>W0FLV3_9BACT</name>
<proteinExistence type="predicted"/>
<dbReference type="AlphaFoldDB" id="W0FLV3"/>
<evidence type="ECO:0000259" key="1">
    <source>
        <dbReference type="Pfam" id="PF13472"/>
    </source>
</evidence>
<protein>
    <submittedName>
        <fullName evidence="2">Lysophospholipase L1 and related esterases</fullName>
    </submittedName>
</protein>